<evidence type="ECO:0000313" key="1">
    <source>
        <dbReference type="EMBL" id="KAK8198559.1"/>
    </source>
</evidence>
<dbReference type="Proteomes" id="UP001320706">
    <property type="component" value="Unassembled WGS sequence"/>
</dbReference>
<organism evidence="1 2">
    <name type="scientific">Zalaria obscura</name>
    <dbReference type="NCBI Taxonomy" id="2024903"/>
    <lineage>
        <taxon>Eukaryota</taxon>
        <taxon>Fungi</taxon>
        <taxon>Dikarya</taxon>
        <taxon>Ascomycota</taxon>
        <taxon>Pezizomycotina</taxon>
        <taxon>Dothideomycetes</taxon>
        <taxon>Dothideomycetidae</taxon>
        <taxon>Dothideales</taxon>
        <taxon>Zalariaceae</taxon>
        <taxon>Zalaria</taxon>
    </lineage>
</organism>
<gene>
    <name evidence="1" type="ORF">M8818_006426</name>
</gene>
<comment type="caution">
    <text evidence="1">The sequence shown here is derived from an EMBL/GenBank/DDBJ whole genome shotgun (WGS) entry which is preliminary data.</text>
</comment>
<sequence>MGAESKPYTSIHWKTFPNDMHIDSSQESMKTIHEKSFMNKAIATTTCIIGIHFSVSRPQQGVLSHYTKVANIQARHERVTANVHQARPRAANGRLTARTNR</sequence>
<keyword evidence="2" id="KW-1185">Reference proteome</keyword>
<evidence type="ECO:0000313" key="2">
    <source>
        <dbReference type="Proteomes" id="UP001320706"/>
    </source>
</evidence>
<name>A0ACC3S5X3_9PEZI</name>
<proteinExistence type="predicted"/>
<dbReference type="EMBL" id="JAMKPW020000040">
    <property type="protein sequence ID" value="KAK8198559.1"/>
    <property type="molecule type" value="Genomic_DNA"/>
</dbReference>
<accession>A0ACC3S5X3</accession>
<protein>
    <submittedName>
        <fullName evidence="1">Uncharacterized protein</fullName>
    </submittedName>
</protein>
<reference evidence="1" key="1">
    <citation type="submission" date="2024-02" db="EMBL/GenBank/DDBJ databases">
        <title>Metagenome Assembled Genome of Zalaria obscura JY119.</title>
        <authorList>
            <person name="Vighnesh L."/>
            <person name="Jagadeeshwari U."/>
            <person name="Venkata Ramana C."/>
            <person name="Sasikala C."/>
        </authorList>
    </citation>
    <scope>NUCLEOTIDE SEQUENCE</scope>
    <source>
        <strain evidence="1">JY119</strain>
    </source>
</reference>